<evidence type="ECO:0000259" key="7">
    <source>
        <dbReference type="Pfam" id="PF00113"/>
    </source>
</evidence>
<dbReference type="AlphaFoldDB" id="A0AAW0I0M7"/>
<dbReference type="GO" id="GO:0000287">
    <property type="term" value="F:magnesium ion binding"/>
    <property type="evidence" value="ECO:0007669"/>
    <property type="project" value="InterPro"/>
</dbReference>
<evidence type="ECO:0000313" key="9">
    <source>
        <dbReference type="Proteomes" id="UP001488838"/>
    </source>
</evidence>
<comment type="similarity">
    <text evidence="2">Belongs to the enolase family.</text>
</comment>
<dbReference type="EMBL" id="JBBHLL010000259">
    <property type="protein sequence ID" value="KAK7807833.1"/>
    <property type="molecule type" value="Genomic_DNA"/>
</dbReference>
<evidence type="ECO:0000256" key="4">
    <source>
        <dbReference type="ARBA" id="ARBA00023152"/>
    </source>
</evidence>
<gene>
    <name evidence="8" type="ORF">U0070_025007</name>
</gene>
<feature type="domain" description="Enolase C-terminal TIM barrel" evidence="7">
    <location>
        <begin position="21"/>
        <end position="74"/>
    </location>
</feature>
<sequence length="74" mass="8011">MSALKIHVREVCDSHEIPTVEAPSFNVIKGDSQAGNKLAMQGSMVFPAVVSSLLEAMIIGAEVYQNPKKVIKEK</sequence>
<evidence type="ECO:0000256" key="3">
    <source>
        <dbReference type="ARBA" id="ARBA00012058"/>
    </source>
</evidence>
<dbReference type="InterPro" id="IPR000941">
    <property type="entry name" value="Enolase"/>
</dbReference>
<protein>
    <recommendedName>
        <fullName evidence="3">phosphopyruvate hydratase</fullName>
        <ecNumber evidence="3">4.2.1.11</ecNumber>
    </recommendedName>
    <alternativeName>
        <fullName evidence="6">2-phospho-D-glycerate hydro-lyase</fullName>
    </alternativeName>
</protein>
<dbReference type="GO" id="GO:0000015">
    <property type="term" value="C:phosphopyruvate hydratase complex"/>
    <property type="evidence" value="ECO:0007669"/>
    <property type="project" value="InterPro"/>
</dbReference>
<comment type="pathway">
    <text evidence="1">Carbohydrate degradation; glycolysis; pyruvate from D-glyceraldehyde 3-phosphate: step 4/5.</text>
</comment>
<reference evidence="8 9" key="1">
    <citation type="journal article" date="2023" name="bioRxiv">
        <title>Conserved and derived expression patterns and positive selection on dental genes reveal complex evolutionary context of ever-growing rodent molars.</title>
        <authorList>
            <person name="Calamari Z.T."/>
            <person name="Song A."/>
            <person name="Cohen E."/>
            <person name="Akter M."/>
            <person name="Roy R.D."/>
            <person name="Hallikas O."/>
            <person name="Christensen M.M."/>
            <person name="Li P."/>
            <person name="Marangoni P."/>
            <person name="Jernvall J."/>
            <person name="Klein O.D."/>
        </authorList>
    </citation>
    <scope>NUCLEOTIDE SEQUENCE [LARGE SCALE GENOMIC DNA]</scope>
    <source>
        <strain evidence="8">V071</strain>
    </source>
</reference>
<evidence type="ECO:0000256" key="5">
    <source>
        <dbReference type="ARBA" id="ARBA00023239"/>
    </source>
</evidence>
<dbReference type="InterPro" id="IPR020810">
    <property type="entry name" value="Enolase_C"/>
</dbReference>
<accession>A0AAW0I0M7</accession>
<evidence type="ECO:0000256" key="1">
    <source>
        <dbReference type="ARBA" id="ARBA00005031"/>
    </source>
</evidence>
<dbReference type="InterPro" id="IPR036849">
    <property type="entry name" value="Enolase-like_C_sf"/>
</dbReference>
<dbReference type="Pfam" id="PF00113">
    <property type="entry name" value="Enolase_C"/>
    <property type="match status" value="1"/>
</dbReference>
<organism evidence="8 9">
    <name type="scientific">Myodes glareolus</name>
    <name type="common">Bank vole</name>
    <name type="synonym">Clethrionomys glareolus</name>
    <dbReference type="NCBI Taxonomy" id="447135"/>
    <lineage>
        <taxon>Eukaryota</taxon>
        <taxon>Metazoa</taxon>
        <taxon>Chordata</taxon>
        <taxon>Craniata</taxon>
        <taxon>Vertebrata</taxon>
        <taxon>Euteleostomi</taxon>
        <taxon>Mammalia</taxon>
        <taxon>Eutheria</taxon>
        <taxon>Euarchontoglires</taxon>
        <taxon>Glires</taxon>
        <taxon>Rodentia</taxon>
        <taxon>Myomorpha</taxon>
        <taxon>Muroidea</taxon>
        <taxon>Cricetidae</taxon>
        <taxon>Arvicolinae</taxon>
        <taxon>Myodes</taxon>
    </lineage>
</organism>
<evidence type="ECO:0000313" key="8">
    <source>
        <dbReference type="EMBL" id="KAK7807833.1"/>
    </source>
</evidence>
<dbReference type="GO" id="GO:0004634">
    <property type="term" value="F:phosphopyruvate hydratase activity"/>
    <property type="evidence" value="ECO:0007669"/>
    <property type="project" value="UniProtKB-EC"/>
</dbReference>
<keyword evidence="4" id="KW-0324">Glycolysis</keyword>
<evidence type="ECO:0000256" key="6">
    <source>
        <dbReference type="ARBA" id="ARBA00031125"/>
    </source>
</evidence>
<proteinExistence type="inferred from homology"/>
<keyword evidence="5" id="KW-0456">Lyase</keyword>
<dbReference type="EC" id="4.2.1.11" evidence="3"/>
<keyword evidence="9" id="KW-1185">Reference proteome</keyword>
<comment type="caution">
    <text evidence="8">The sequence shown here is derived from an EMBL/GenBank/DDBJ whole genome shotgun (WGS) entry which is preliminary data.</text>
</comment>
<dbReference type="Proteomes" id="UP001488838">
    <property type="component" value="Unassembled WGS sequence"/>
</dbReference>
<dbReference type="Gene3D" id="3.20.20.120">
    <property type="entry name" value="Enolase-like C-terminal domain"/>
    <property type="match status" value="1"/>
</dbReference>
<dbReference type="PANTHER" id="PTHR11902">
    <property type="entry name" value="ENOLASE"/>
    <property type="match status" value="1"/>
</dbReference>
<evidence type="ECO:0000256" key="2">
    <source>
        <dbReference type="ARBA" id="ARBA00009604"/>
    </source>
</evidence>
<name>A0AAW0I0M7_MYOGA</name>
<dbReference type="GO" id="GO:0006096">
    <property type="term" value="P:glycolytic process"/>
    <property type="evidence" value="ECO:0007669"/>
    <property type="project" value="UniProtKB-KW"/>
</dbReference>
<dbReference type="PANTHER" id="PTHR11902:SF55">
    <property type="entry name" value="ALPHA-ENOLASE"/>
    <property type="match status" value="1"/>
</dbReference>
<dbReference type="SUPFAM" id="SSF51604">
    <property type="entry name" value="Enolase C-terminal domain-like"/>
    <property type="match status" value="1"/>
</dbReference>